<dbReference type="Proteomes" id="UP000586093">
    <property type="component" value="Unassembled WGS sequence"/>
</dbReference>
<evidence type="ECO:0000313" key="7">
    <source>
        <dbReference type="Proteomes" id="UP000586093"/>
    </source>
</evidence>
<dbReference type="Pfam" id="PF13144">
    <property type="entry name" value="ChapFlgA"/>
    <property type="match status" value="1"/>
</dbReference>
<accession>A0A839HM44</accession>
<dbReference type="EMBL" id="JACIVI010000001">
    <property type="protein sequence ID" value="MBB1160648.1"/>
    <property type="molecule type" value="Genomic_DNA"/>
</dbReference>
<organism evidence="6 7">
    <name type="scientific">Aquariibacter albus</name>
    <dbReference type="NCBI Taxonomy" id="2759899"/>
    <lineage>
        <taxon>Bacteria</taxon>
        <taxon>Pseudomonadati</taxon>
        <taxon>Pseudomonadota</taxon>
        <taxon>Betaproteobacteria</taxon>
        <taxon>Burkholderiales</taxon>
        <taxon>Sphaerotilaceae</taxon>
        <taxon>Aquariibacter</taxon>
    </lineage>
</organism>
<keyword evidence="7" id="KW-1185">Reference proteome</keyword>
<evidence type="ECO:0000259" key="5">
    <source>
        <dbReference type="SMART" id="SM00858"/>
    </source>
</evidence>
<dbReference type="GO" id="GO:0044780">
    <property type="term" value="P:bacterial-type flagellum assembly"/>
    <property type="evidence" value="ECO:0007669"/>
    <property type="project" value="InterPro"/>
</dbReference>
<protein>
    <submittedName>
        <fullName evidence="6">Flagellar basal body P-ring formation protein FlgA</fullName>
    </submittedName>
</protein>
<comment type="caution">
    <text evidence="6">The sequence shown here is derived from an EMBL/GenBank/DDBJ whole genome shotgun (WGS) entry which is preliminary data.</text>
</comment>
<dbReference type="InterPro" id="IPR039246">
    <property type="entry name" value="Flagellar_FlgA"/>
</dbReference>
<evidence type="ECO:0000256" key="1">
    <source>
        <dbReference type="ARBA" id="ARBA00004418"/>
    </source>
</evidence>
<dbReference type="Gene3D" id="3.90.1210.10">
    <property type="entry name" value="Antifreeze-like/N-acetylneuraminic acid synthase C-terminal domain"/>
    <property type="match status" value="1"/>
</dbReference>
<evidence type="ECO:0000256" key="2">
    <source>
        <dbReference type="ARBA" id="ARBA00022729"/>
    </source>
</evidence>
<keyword evidence="3" id="KW-0574">Periplasm</keyword>
<dbReference type="AlphaFoldDB" id="A0A839HM44"/>
<proteinExistence type="predicted"/>
<evidence type="ECO:0000313" key="6">
    <source>
        <dbReference type="EMBL" id="MBB1160648.1"/>
    </source>
</evidence>
<dbReference type="NCBIfam" id="TIGR03170">
    <property type="entry name" value="flgA_cterm"/>
    <property type="match status" value="1"/>
</dbReference>
<gene>
    <name evidence="6" type="primary">flgA</name>
    <name evidence="6" type="ORF">H4F90_01465</name>
</gene>
<dbReference type="InterPro" id="IPR041231">
    <property type="entry name" value="FlgA_N"/>
</dbReference>
<evidence type="ECO:0000256" key="4">
    <source>
        <dbReference type="SAM" id="MobiDB-lite"/>
    </source>
</evidence>
<name>A0A839HM44_9BURK</name>
<dbReference type="CDD" id="cd11614">
    <property type="entry name" value="SAF_CpaB_FlgA_like"/>
    <property type="match status" value="1"/>
</dbReference>
<sequence length="257" mass="26948">MPLPSCAVPHPPTESRDPPRARLAATTLLALALTLPGAGARAADSPPPDPLAAARNQALQQVQQAAEALAEGRRVEVEAGPLPNVQRLAPCAEVQASLPPGYRAWGSTRVGLRCVQGPVRWQVYLPVTVRVWGPALVPRQALPAGRKLAAEDLQPAEVDLAALPSPALQDPAEAEGRVLMRSLAPGQALRAGDLRQRQWFSAGSPVQLTAIGRGFAVEGRGQALGAGLDGQPVRVRIDNGSIVQGIAVGENRVELRL</sequence>
<keyword evidence="6" id="KW-0966">Cell projection</keyword>
<feature type="region of interest" description="Disordered" evidence="4">
    <location>
        <begin position="1"/>
        <end position="20"/>
    </location>
</feature>
<dbReference type="SMART" id="SM00858">
    <property type="entry name" value="SAF"/>
    <property type="match status" value="1"/>
</dbReference>
<keyword evidence="6" id="KW-0969">Cilium</keyword>
<dbReference type="InterPro" id="IPR017585">
    <property type="entry name" value="SAF_FlgA"/>
</dbReference>
<reference evidence="6 7" key="1">
    <citation type="submission" date="2020-08" db="EMBL/GenBank/DDBJ databases">
        <title>Aquariorum lacteus gen. nov., sp. nov., a new member of the family Comamonadaceae, isolated from freshwater aquarium.</title>
        <authorList>
            <person name="Chun S.-J."/>
        </authorList>
    </citation>
    <scope>NUCLEOTIDE SEQUENCE [LARGE SCALE GENOMIC DNA]</scope>
    <source>
        <strain evidence="6 7">SJAQ100</strain>
    </source>
</reference>
<dbReference type="InterPro" id="IPR013974">
    <property type="entry name" value="SAF"/>
</dbReference>
<keyword evidence="6" id="KW-0282">Flagellum</keyword>
<dbReference type="GO" id="GO:0042597">
    <property type="term" value="C:periplasmic space"/>
    <property type="evidence" value="ECO:0007669"/>
    <property type="project" value="UniProtKB-SubCell"/>
</dbReference>
<feature type="domain" description="SAF" evidence="5">
    <location>
        <begin position="133"/>
        <end position="195"/>
    </location>
</feature>
<evidence type="ECO:0000256" key="3">
    <source>
        <dbReference type="ARBA" id="ARBA00022764"/>
    </source>
</evidence>
<keyword evidence="2" id="KW-0732">Signal</keyword>
<dbReference type="Pfam" id="PF17656">
    <property type="entry name" value="ChapFlgA_N"/>
    <property type="match status" value="1"/>
</dbReference>
<dbReference type="RefSeq" id="WP_182660782.1">
    <property type="nucleotide sequence ID" value="NZ_JACIVI010000001.1"/>
</dbReference>
<comment type="subcellular location">
    <subcellularLocation>
        <location evidence="1">Periplasm</location>
    </subcellularLocation>
</comment>
<dbReference type="PANTHER" id="PTHR36307:SF1">
    <property type="entry name" value="FLAGELLA BASAL BODY P-RING FORMATION PROTEIN FLGA"/>
    <property type="match status" value="1"/>
</dbReference>
<dbReference type="Gene3D" id="2.30.30.760">
    <property type="match status" value="1"/>
</dbReference>
<dbReference type="PANTHER" id="PTHR36307">
    <property type="entry name" value="FLAGELLA BASAL BODY P-RING FORMATION PROTEIN FLGA"/>
    <property type="match status" value="1"/>
</dbReference>